<dbReference type="InterPro" id="IPR052020">
    <property type="entry name" value="Cyclic_di-GMP/3'3'-cGAMP_PDE"/>
</dbReference>
<comment type="caution">
    <text evidence="3">The sequence shown here is derived from an EMBL/GenBank/DDBJ whole genome shotgun (WGS) entry which is preliminary data.</text>
</comment>
<dbReference type="Gene3D" id="1.10.3210.10">
    <property type="entry name" value="Hypothetical protein af1432"/>
    <property type="match status" value="1"/>
</dbReference>
<dbReference type="PROSITE" id="PS51831">
    <property type="entry name" value="HD"/>
    <property type="match status" value="1"/>
</dbReference>
<organism evidence="3 4">
    <name type="scientific">Lacrimispora defluvii</name>
    <dbReference type="NCBI Taxonomy" id="2719233"/>
    <lineage>
        <taxon>Bacteria</taxon>
        <taxon>Bacillati</taxon>
        <taxon>Bacillota</taxon>
        <taxon>Clostridia</taxon>
        <taxon>Lachnospirales</taxon>
        <taxon>Lachnospiraceae</taxon>
        <taxon>Lacrimispora</taxon>
    </lineage>
</organism>
<dbReference type="SUPFAM" id="SSF109604">
    <property type="entry name" value="HD-domain/PDEase-like"/>
    <property type="match status" value="1"/>
</dbReference>
<reference evidence="3 4" key="1">
    <citation type="submission" date="2020-03" db="EMBL/GenBank/DDBJ databases">
        <title>Genome Sequence of industrial isolate, B5A.</title>
        <authorList>
            <person name="Sharma S."/>
            <person name="Patil P.B."/>
            <person name="Korpole S."/>
        </authorList>
    </citation>
    <scope>NUCLEOTIDE SEQUENCE [LARGE SCALE GENOMIC DNA]</scope>
    <source>
        <strain evidence="3 4">PI-S10-B5A</strain>
    </source>
</reference>
<dbReference type="PANTHER" id="PTHR45228">
    <property type="entry name" value="CYCLIC DI-GMP PHOSPHODIESTERASE TM_0186-RELATED"/>
    <property type="match status" value="1"/>
</dbReference>
<dbReference type="InterPro" id="IPR003607">
    <property type="entry name" value="HD/PDEase_dom"/>
</dbReference>
<proteinExistence type="predicted"/>
<sequence length="238" mass="26924">MVDTSFPFYILRCSAFCVYTNILTSCHQKLLNGQSYRNAVINTLLATLYEKSNETEEHSNRMEKHCHSIGRALRLSSKEMAELSLLALLHDIGKVGVHLDILQKPGPLTTKEWEEMKRHPEIGSRIAQATPELSVVADLILAHHERWDGTGYPRGLKGEEIPLACRILAVTDAYDAMTNDRAYRAAKSHEETISELLGNAGTQFDPQITALFINILHVEHETDPYMGLEDIQEVRRDR</sequence>
<protein>
    <submittedName>
        <fullName evidence="3">HD-GYP domain-containing protein</fullName>
    </submittedName>
</protein>
<feature type="domain" description="HD-GYP" evidence="2">
    <location>
        <begin position="33"/>
        <end position="228"/>
    </location>
</feature>
<dbReference type="InterPro" id="IPR037522">
    <property type="entry name" value="HD_GYP_dom"/>
</dbReference>
<dbReference type="InterPro" id="IPR006674">
    <property type="entry name" value="HD_domain"/>
</dbReference>
<dbReference type="RefSeq" id="WP_170821765.1">
    <property type="nucleotide sequence ID" value="NZ_JAAOXG010000021.1"/>
</dbReference>
<feature type="domain" description="HD" evidence="1">
    <location>
        <begin position="55"/>
        <end position="177"/>
    </location>
</feature>
<dbReference type="Proteomes" id="UP000539052">
    <property type="component" value="Unassembled WGS sequence"/>
</dbReference>
<dbReference type="EMBL" id="JAAOXG010000021">
    <property type="protein sequence ID" value="NNJ30583.1"/>
    <property type="molecule type" value="Genomic_DNA"/>
</dbReference>
<evidence type="ECO:0000313" key="4">
    <source>
        <dbReference type="Proteomes" id="UP000539052"/>
    </source>
</evidence>
<dbReference type="Pfam" id="PF13487">
    <property type="entry name" value="HD_5"/>
    <property type="match status" value="1"/>
</dbReference>
<evidence type="ECO:0000259" key="1">
    <source>
        <dbReference type="PROSITE" id="PS51831"/>
    </source>
</evidence>
<gene>
    <name evidence="3" type="ORF">G9470_12390</name>
</gene>
<dbReference type="CDD" id="cd00077">
    <property type="entry name" value="HDc"/>
    <property type="match status" value="1"/>
</dbReference>
<evidence type="ECO:0000259" key="2">
    <source>
        <dbReference type="PROSITE" id="PS51832"/>
    </source>
</evidence>
<dbReference type="PANTHER" id="PTHR45228:SF1">
    <property type="entry name" value="CYCLIC DI-GMP PHOSPHODIESTERASE TM_0186"/>
    <property type="match status" value="1"/>
</dbReference>
<accession>A0ABX1VQ72</accession>
<dbReference type="SMART" id="SM00471">
    <property type="entry name" value="HDc"/>
    <property type="match status" value="1"/>
</dbReference>
<keyword evidence="4" id="KW-1185">Reference proteome</keyword>
<dbReference type="PROSITE" id="PS51832">
    <property type="entry name" value="HD_GYP"/>
    <property type="match status" value="1"/>
</dbReference>
<evidence type="ECO:0000313" key="3">
    <source>
        <dbReference type="EMBL" id="NNJ30583.1"/>
    </source>
</evidence>
<name>A0ABX1VQ72_9FIRM</name>